<dbReference type="KEGG" id="mid:MIP_00183"/>
<evidence type="ECO:0000313" key="1">
    <source>
        <dbReference type="EMBL" id="AFS12113.1"/>
    </source>
</evidence>
<dbReference type="HOGENOM" id="CLU_3170468_0_0_11"/>
<dbReference type="Proteomes" id="UP000007329">
    <property type="component" value="Chromosome"/>
</dbReference>
<dbReference type="PATRIC" id="fig|1232724.3.peg.136"/>
<accession>J9W7T6</accession>
<name>J9W7T6_MYCIP</name>
<reference evidence="1 2" key="1">
    <citation type="journal article" date="2007" name="PLoS ONE">
        <title>Molecular analysis of a leprosy immunotherapeutic bacillus provides insights into Mycobacterium evolution.</title>
        <authorList>
            <person name="Ahmed N."/>
            <person name="Saini V."/>
            <person name="Raghuvanshi S."/>
            <person name="Khurana J.P."/>
            <person name="Tyagi A.K."/>
            <person name="Tyagi A.K."/>
            <person name="Hasnain S.E."/>
        </authorList>
    </citation>
    <scope>NUCLEOTIDE SEQUENCE [LARGE SCALE GENOMIC DNA]</scope>
    <source>
        <strain evidence="1">MTCC 9506</strain>
    </source>
</reference>
<sequence length="47" mass="4912">MLLNCSVAGLWPSRVINSGGGIGRENADGAELVAESSRCAIPRWSPI</sequence>
<reference evidence="1 2" key="2">
    <citation type="journal article" date="2012" name="Nucleic Acids Res.">
        <title>Massive gene acquisitions in Mycobacterium indicus pranii provide a perspective on mycobacterial evolution.</title>
        <authorList>
            <person name="Saini V."/>
            <person name="Raghuvanshi S."/>
            <person name="Khurana J.P."/>
            <person name="Ahmed N."/>
            <person name="Hasnain S.E."/>
            <person name="Tyagi A.K."/>
            <person name="Tyagi A.K."/>
        </authorList>
    </citation>
    <scope>NUCLEOTIDE SEQUENCE [LARGE SCALE GENOMIC DNA]</scope>
    <source>
        <strain evidence="2">DSM 45239 / MTCC 9506</strain>
    </source>
</reference>
<proteinExistence type="predicted"/>
<dbReference type="AlphaFoldDB" id="J9W7T6"/>
<organism evidence="1 2">
    <name type="scientific">Mycobacterium indicus pranii (strain DSM 45239 / MTCC 9506)</name>
    <dbReference type="NCBI Taxonomy" id="1232724"/>
    <lineage>
        <taxon>Bacteria</taxon>
        <taxon>Bacillati</taxon>
        <taxon>Actinomycetota</taxon>
        <taxon>Actinomycetes</taxon>
        <taxon>Mycobacteriales</taxon>
        <taxon>Mycobacteriaceae</taxon>
        <taxon>Mycobacterium</taxon>
        <taxon>Mycobacterium avium complex (MAC)</taxon>
    </lineage>
</organism>
<protein>
    <submittedName>
        <fullName evidence="1">Uncharacterized protein</fullName>
    </submittedName>
</protein>
<dbReference type="EMBL" id="CP002275">
    <property type="protein sequence ID" value="AFS12113.1"/>
    <property type="molecule type" value="Genomic_DNA"/>
</dbReference>
<evidence type="ECO:0000313" key="2">
    <source>
        <dbReference type="Proteomes" id="UP000007329"/>
    </source>
</evidence>
<gene>
    <name evidence="1" type="ORF">MIP_00183</name>
</gene>